<dbReference type="EMBL" id="JAWNFY010000007">
    <property type="protein sequence ID" value="MDY5146074.1"/>
    <property type="molecule type" value="Genomic_DNA"/>
</dbReference>
<dbReference type="Pfam" id="PF00923">
    <property type="entry name" value="TAL_FSA"/>
    <property type="match status" value="1"/>
</dbReference>
<keyword evidence="3" id="KW-1185">Reference proteome</keyword>
<dbReference type="PROSITE" id="PS01054">
    <property type="entry name" value="TRANSALDOLASE_1"/>
    <property type="match status" value="1"/>
</dbReference>
<dbReference type="Proteomes" id="UP001284901">
    <property type="component" value="Unassembled WGS sequence"/>
</dbReference>
<dbReference type="InterPro" id="IPR013785">
    <property type="entry name" value="Aldolase_TIM"/>
</dbReference>
<dbReference type="GeneID" id="92813053"/>
<dbReference type="InterPro" id="IPR001585">
    <property type="entry name" value="TAL/FSA"/>
</dbReference>
<evidence type="ECO:0000313" key="3">
    <source>
        <dbReference type="Proteomes" id="UP001284901"/>
    </source>
</evidence>
<name>A0ABU5GCV1_9ACTO</name>
<organism evidence="2 3">
    <name type="scientific">Actinotignum timonense</name>
    <dbReference type="NCBI Taxonomy" id="1870995"/>
    <lineage>
        <taxon>Bacteria</taxon>
        <taxon>Bacillati</taxon>
        <taxon>Actinomycetota</taxon>
        <taxon>Actinomycetes</taxon>
        <taxon>Actinomycetales</taxon>
        <taxon>Actinomycetaceae</taxon>
        <taxon>Actinotignum</taxon>
    </lineage>
</organism>
<evidence type="ECO:0000256" key="1">
    <source>
        <dbReference type="ARBA" id="ARBA00023270"/>
    </source>
</evidence>
<dbReference type="PANTHER" id="PTHR10683:SF40">
    <property type="entry name" value="FRUCTOSE-6-PHOSPHATE ALDOLASE 1-RELATED"/>
    <property type="match status" value="1"/>
</dbReference>
<comment type="caution">
    <text evidence="2">The sequence shown here is derived from an EMBL/GenBank/DDBJ whole genome shotgun (WGS) entry which is preliminary data.</text>
</comment>
<protein>
    <submittedName>
        <fullName evidence="2">Transaldolase family protein</fullName>
    </submittedName>
</protein>
<reference evidence="2 3" key="1">
    <citation type="submission" date="2023-10" db="EMBL/GenBank/DDBJ databases">
        <title>Whole Genome based description of the genera Actinobaculum and Actinotignum reveals a complex phylogenetic relationship within the species included in the genus Actinotignum.</title>
        <authorList>
            <person name="Jensen C.S."/>
            <person name="Dargis R."/>
            <person name="Kemp M."/>
            <person name="Christensen J.J."/>
        </authorList>
    </citation>
    <scope>NUCLEOTIDE SEQUENCE [LARGE SCALE GENOMIC DNA]</scope>
    <source>
        <strain evidence="2 3">SLA_B089</strain>
    </source>
</reference>
<dbReference type="InterPro" id="IPR018225">
    <property type="entry name" value="Transaldolase_AS"/>
</dbReference>
<sequence>MSVAHYDTSVLCRYVKTVRIAITNERDKMAIYFDSADCAQMRKYASTGVFSGVTSNPTILARQGLRQQDIPELYRTLQEFGFDRLFFQTAGCTESEIEESARQILSLGDDVVVKIPATLEGLSVAAKVTNEGYEVLLTAVYDSTQAAIAGELGLWGLAPYFCRMRDIGKDPELELKRMARIISDTKTRILAASLRKLEDVSAAFAAGADDVTISLSVAEMLVNNPLSIEALTTFERDGGRI</sequence>
<dbReference type="RefSeq" id="WP_087069741.1">
    <property type="nucleotide sequence ID" value="NZ_CP136960.1"/>
</dbReference>
<dbReference type="PANTHER" id="PTHR10683">
    <property type="entry name" value="TRANSALDOLASE"/>
    <property type="match status" value="1"/>
</dbReference>
<gene>
    <name evidence="2" type="ORF">R6P33_03400</name>
</gene>
<dbReference type="Gene3D" id="3.20.20.70">
    <property type="entry name" value="Aldolase class I"/>
    <property type="match status" value="1"/>
</dbReference>
<accession>A0ABU5GCV1</accession>
<proteinExistence type="predicted"/>
<dbReference type="SUPFAM" id="SSF51569">
    <property type="entry name" value="Aldolase"/>
    <property type="match status" value="1"/>
</dbReference>
<keyword evidence="1" id="KW-0704">Schiff base</keyword>
<evidence type="ECO:0000313" key="2">
    <source>
        <dbReference type="EMBL" id="MDY5146074.1"/>
    </source>
</evidence>